<name>A0A318K3R8_9NOCA</name>
<proteinExistence type="predicted"/>
<sequence length="69" mass="7593">MLALAFALTVLFEVAIQVARLNDIRKVRREAEDLAALSDEEALFEAGRACGRLAGCAWLWSIGVKLRFG</sequence>
<accession>A0A318K3R8</accession>
<reference evidence="1 2" key="1">
    <citation type="submission" date="2018-05" db="EMBL/GenBank/DDBJ databases">
        <title>Genomic Encyclopedia of Type Strains, Phase IV (KMG-IV): sequencing the most valuable type-strain genomes for metagenomic binning, comparative biology and taxonomic classification.</title>
        <authorList>
            <person name="Goeker M."/>
        </authorList>
    </citation>
    <scope>NUCLEOTIDE SEQUENCE [LARGE SCALE GENOMIC DNA]</scope>
    <source>
        <strain evidence="1 2">DSM 44704</strain>
    </source>
</reference>
<dbReference type="AlphaFoldDB" id="A0A318K3R8"/>
<dbReference type="Proteomes" id="UP000247569">
    <property type="component" value="Unassembled WGS sequence"/>
</dbReference>
<keyword evidence="2" id="KW-1185">Reference proteome</keyword>
<organism evidence="1 2">
    <name type="scientific">Nocardia tenerifensis</name>
    <dbReference type="NCBI Taxonomy" id="228006"/>
    <lineage>
        <taxon>Bacteria</taxon>
        <taxon>Bacillati</taxon>
        <taxon>Actinomycetota</taxon>
        <taxon>Actinomycetes</taxon>
        <taxon>Mycobacteriales</taxon>
        <taxon>Nocardiaceae</taxon>
        <taxon>Nocardia</taxon>
    </lineage>
</organism>
<gene>
    <name evidence="1" type="ORF">DFR70_11834</name>
</gene>
<protein>
    <submittedName>
        <fullName evidence="1">Uncharacterized protein</fullName>
    </submittedName>
</protein>
<dbReference type="EMBL" id="QJKF01000018">
    <property type="protein sequence ID" value="PXX57379.1"/>
    <property type="molecule type" value="Genomic_DNA"/>
</dbReference>
<comment type="caution">
    <text evidence="1">The sequence shown here is derived from an EMBL/GenBank/DDBJ whole genome shotgun (WGS) entry which is preliminary data.</text>
</comment>
<evidence type="ECO:0000313" key="2">
    <source>
        <dbReference type="Proteomes" id="UP000247569"/>
    </source>
</evidence>
<evidence type="ECO:0000313" key="1">
    <source>
        <dbReference type="EMBL" id="PXX57379.1"/>
    </source>
</evidence>